<proteinExistence type="predicted"/>
<evidence type="ECO:0000259" key="2">
    <source>
        <dbReference type="Pfam" id="PF03734"/>
    </source>
</evidence>
<comment type="caution">
    <text evidence="3">The sequence shown here is derived from an EMBL/GenBank/DDBJ whole genome shotgun (WGS) entry which is preliminary data.</text>
</comment>
<dbReference type="PANTHER" id="PTHR38589">
    <property type="entry name" value="BLR0621 PROTEIN"/>
    <property type="match status" value="1"/>
</dbReference>
<evidence type="ECO:0000313" key="4">
    <source>
        <dbReference type="Proteomes" id="UP001476282"/>
    </source>
</evidence>
<evidence type="ECO:0000313" key="3">
    <source>
        <dbReference type="EMBL" id="GAA5484692.1"/>
    </source>
</evidence>
<dbReference type="RefSeq" id="WP_353568799.1">
    <property type="nucleotide sequence ID" value="NZ_BAABRI010000031.1"/>
</dbReference>
<keyword evidence="1" id="KW-0732">Signal</keyword>
<keyword evidence="4" id="KW-1185">Reference proteome</keyword>
<evidence type="ECO:0000256" key="1">
    <source>
        <dbReference type="SAM" id="SignalP"/>
    </source>
</evidence>
<dbReference type="InterPro" id="IPR005490">
    <property type="entry name" value="LD_TPept_cat_dom"/>
</dbReference>
<accession>A0ABP9UTE2</accession>
<dbReference type="Proteomes" id="UP001476282">
    <property type="component" value="Unassembled WGS sequence"/>
</dbReference>
<dbReference type="EMBL" id="BAABRI010000031">
    <property type="protein sequence ID" value="GAA5484692.1"/>
    <property type="molecule type" value="Genomic_DNA"/>
</dbReference>
<dbReference type="PANTHER" id="PTHR38589:SF1">
    <property type="entry name" value="BLR0621 PROTEIN"/>
    <property type="match status" value="1"/>
</dbReference>
<feature type="domain" description="L,D-TPase catalytic" evidence="2">
    <location>
        <begin position="67"/>
        <end position="215"/>
    </location>
</feature>
<gene>
    <name evidence="3" type="ORF">Hsar01_03938</name>
</gene>
<name>A0ABP9UTE2_9BACT</name>
<organism evidence="3 4">
    <name type="scientific">Haloferula sargassicola</name>
    <dbReference type="NCBI Taxonomy" id="490096"/>
    <lineage>
        <taxon>Bacteria</taxon>
        <taxon>Pseudomonadati</taxon>
        <taxon>Verrucomicrobiota</taxon>
        <taxon>Verrucomicrobiia</taxon>
        <taxon>Verrucomicrobiales</taxon>
        <taxon>Verrucomicrobiaceae</taxon>
        <taxon>Haloferula</taxon>
    </lineage>
</organism>
<sequence>MRILLLILALAGHVVAFELPAPSRQCVVGIADGWNDSHVTLTAYEKRGGQWQKVMGPWPGRLGKNGLVWGAGISPAEGQRTKREGDGRAPAGVFRIGGAWGYDATIQKDPKLFYRRITSRDLWVEDSKSPSYNRHVVLDHEPATAWERKQQMRQNDHAHSLKLFIGHNSPPQVVPGAGSAIFFHIWRGGGSKPTAGCTTMPEEKLRQLIAWIDPDQQPLYVLLPKAEYARLRAEWKLP</sequence>
<feature type="signal peptide" evidence="1">
    <location>
        <begin position="1"/>
        <end position="16"/>
    </location>
</feature>
<protein>
    <recommendedName>
        <fullName evidence="2">L,D-TPase catalytic domain-containing protein</fullName>
    </recommendedName>
</protein>
<feature type="chain" id="PRO_5046768239" description="L,D-TPase catalytic domain-containing protein" evidence="1">
    <location>
        <begin position="17"/>
        <end position="238"/>
    </location>
</feature>
<dbReference type="Pfam" id="PF03734">
    <property type="entry name" value="YkuD"/>
    <property type="match status" value="1"/>
</dbReference>
<reference evidence="3 4" key="1">
    <citation type="submission" date="2024-02" db="EMBL/GenBank/DDBJ databases">
        <title>Haloferula sargassicola NBRC 104335.</title>
        <authorList>
            <person name="Ichikawa N."/>
            <person name="Katano-Makiyama Y."/>
            <person name="Hidaka K."/>
        </authorList>
    </citation>
    <scope>NUCLEOTIDE SEQUENCE [LARGE SCALE GENOMIC DNA]</scope>
    <source>
        <strain evidence="3 4">NBRC 104335</strain>
    </source>
</reference>